<dbReference type="PRINTS" id="PR00069">
    <property type="entry name" value="ALDKETRDTASE"/>
</dbReference>
<protein>
    <submittedName>
        <fullName evidence="3">Aldo-keto reductase IolS</fullName>
        <ecNumber evidence="3">1.1.1.-</ecNumber>
    </submittedName>
</protein>
<dbReference type="PANTHER" id="PTHR43364:SF4">
    <property type="entry name" value="NAD(P)-LINKED OXIDOREDUCTASE SUPERFAMILY PROTEIN"/>
    <property type="match status" value="1"/>
</dbReference>
<reference evidence="3" key="1">
    <citation type="submission" date="2019-08" db="EMBL/GenBank/DDBJ databases">
        <authorList>
            <person name="Kucharzyk K."/>
            <person name="Murdoch R.W."/>
            <person name="Higgins S."/>
            <person name="Loffler F."/>
        </authorList>
    </citation>
    <scope>NUCLEOTIDE SEQUENCE</scope>
</reference>
<dbReference type="InterPro" id="IPR050523">
    <property type="entry name" value="AKR_Detox_Biosynth"/>
</dbReference>
<name>A0A644XKH0_9ZZZZ</name>
<evidence type="ECO:0000256" key="1">
    <source>
        <dbReference type="ARBA" id="ARBA00023002"/>
    </source>
</evidence>
<dbReference type="Pfam" id="PF00248">
    <property type="entry name" value="Aldo_ket_red"/>
    <property type="match status" value="1"/>
</dbReference>
<dbReference type="GO" id="GO:0016491">
    <property type="term" value="F:oxidoreductase activity"/>
    <property type="evidence" value="ECO:0007669"/>
    <property type="project" value="UniProtKB-KW"/>
</dbReference>
<organism evidence="3">
    <name type="scientific">bioreactor metagenome</name>
    <dbReference type="NCBI Taxonomy" id="1076179"/>
    <lineage>
        <taxon>unclassified sequences</taxon>
        <taxon>metagenomes</taxon>
        <taxon>ecological metagenomes</taxon>
    </lineage>
</organism>
<dbReference type="AlphaFoldDB" id="A0A644XKH0"/>
<dbReference type="Gene3D" id="3.20.20.100">
    <property type="entry name" value="NADP-dependent oxidoreductase domain"/>
    <property type="match status" value="1"/>
</dbReference>
<dbReference type="GO" id="GO:0005829">
    <property type="term" value="C:cytosol"/>
    <property type="evidence" value="ECO:0007669"/>
    <property type="project" value="TreeGrafter"/>
</dbReference>
<keyword evidence="1 3" id="KW-0560">Oxidoreductase</keyword>
<dbReference type="PANTHER" id="PTHR43364">
    <property type="entry name" value="NADH-SPECIFIC METHYLGLYOXAL REDUCTASE-RELATED"/>
    <property type="match status" value="1"/>
</dbReference>
<evidence type="ECO:0000259" key="2">
    <source>
        <dbReference type="Pfam" id="PF00248"/>
    </source>
</evidence>
<comment type="caution">
    <text evidence="3">The sequence shown here is derived from an EMBL/GenBank/DDBJ whole genome shotgun (WGS) entry which is preliminary data.</text>
</comment>
<evidence type="ECO:0000313" key="3">
    <source>
        <dbReference type="EMBL" id="MPM16341.1"/>
    </source>
</evidence>
<feature type="domain" description="NADP-dependent oxidoreductase" evidence="2">
    <location>
        <begin position="14"/>
        <end position="301"/>
    </location>
</feature>
<dbReference type="InterPro" id="IPR036812">
    <property type="entry name" value="NAD(P)_OxRdtase_dom_sf"/>
</dbReference>
<accession>A0A644XKH0</accession>
<proteinExistence type="predicted"/>
<dbReference type="EMBL" id="VSSQ01002592">
    <property type="protein sequence ID" value="MPM16341.1"/>
    <property type="molecule type" value="Genomic_DNA"/>
</dbReference>
<dbReference type="InterPro" id="IPR020471">
    <property type="entry name" value="AKR"/>
</dbReference>
<dbReference type="SUPFAM" id="SSF51430">
    <property type="entry name" value="NAD(P)-linked oxidoreductase"/>
    <property type="match status" value="1"/>
</dbReference>
<dbReference type="InterPro" id="IPR023210">
    <property type="entry name" value="NADP_OxRdtase_dom"/>
</dbReference>
<dbReference type="EC" id="1.1.1.-" evidence="3"/>
<gene>
    <name evidence="3" type="primary">iolS_8</name>
    <name evidence="3" type="ORF">SDC9_62719</name>
</gene>
<sequence length="302" mass="32457">MNRIPKTEISVSPVTLGTMTYGSPVAFDDAVKLTRYALSQGVNHIDTANMYEGYNRYAGSAGGVAEEIVGSAIKGMPRGSVIVSTKVGMKVGDAPEDEGTSAAAIEKQLDASLRRMKTDYIDLYYLHRYDANAPLPEILAALQKAVFAGKIRYYGVSNYSAEQLSALLKAADELGLPRPVVCQPPLSLLKQDALSALIPLCATEDLAVIPYQIYQGGLLTGKYKRGAEPPKGSRAEEKPAWLAAPDDTIYDKLEAIEQSAKARGISMSAYALRWTLEQPAVVSAIVGVKSDRQVDDALAALR</sequence>